<dbReference type="AlphaFoldDB" id="A0A1Q2CE74"/>
<dbReference type="InterPro" id="IPR029063">
    <property type="entry name" value="SAM-dependent_MTases_sf"/>
</dbReference>
<protein>
    <submittedName>
        <fullName evidence="2">Methyltransferase type 11</fullName>
    </submittedName>
</protein>
<dbReference type="PANTHER" id="PTHR43861">
    <property type="entry name" value="TRANS-ACONITATE 2-METHYLTRANSFERASE-RELATED"/>
    <property type="match status" value="1"/>
</dbReference>
<dbReference type="SUPFAM" id="SSF53335">
    <property type="entry name" value="S-adenosyl-L-methionine-dependent methyltransferases"/>
    <property type="match status" value="1"/>
</dbReference>
<proteinExistence type="predicted"/>
<evidence type="ECO:0000313" key="2">
    <source>
        <dbReference type="EMBL" id="AQP44406.1"/>
    </source>
</evidence>
<dbReference type="RefSeq" id="WP_077341527.1">
    <property type="nucleotide sequence ID" value="NZ_CP019605.1"/>
</dbReference>
<accession>A0A1Q2CE74</accession>
<keyword evidence="3" id="KW-1185">Reference proteome</keyword>
<dbReference type="CDD" id="cd02440">
    <property type="entry name" value="AdoMet_MTases"/>
    <property type="match status" value="1"/>
</dbReference>
<dbReference type="KEGG" id="tfl:RPIT_05905"/>
<dbReference type="STRING" id="1610493.RPIT_05905"/>
<dbReference type="GO" id="GO:0032259">
    <property type="term" value="P:methylation"/>
    <property type="evidence" value="ECO:0007669"/>
    <property type="project" value="UniProtKB-KW"/>
</dbReference>
<gene>
    <name evidence="2" type="ORF">RPIT_05905</name>
</gene>
<dbReference type="EMBL" id="CP019605">
    <property type="protein sequence ID" value="AQP44406.1"/>
    <property type="molecule type" value="Genomic_DNA"/>
</dbReference>
<evidence type="ECO:0000256" key="1">
    <source>
        <dbReference type="ARBA" id="ARBA00022679"/>
    </source>
</evidence>
<dbReference type="Gene3D" id="3.40.50.150">
    <property type="entry name" value="Vaccinia Virus protein VP39"/>
    <property type="match status" value="1"/>
</dbReference>
<evidence type="ECO:0000313" key="3">
    <source>
        <dbReference type="Proteomes" id="UP000188324"/>
    </source>
</evidence>
<keyword evidence="2" id="KW-0489">Methyltransferase</keyword>
<organism evidence="2 3">
    <name type="scientific">Tessaracoccus flavus</name>
    <dbReference type="NCBI Taxonomy" id="1610493"/>
    <lineage>
        <taxon>Bacteria</taxon>
        <taxon>Bacillati</taxon>
        <taxon>Actinomycetota</taxon>
        <taxon>Actinomycetes</taxon>
        <taxon>Propionibacteriales</taxon>
        <taxon>Propionibacteriaceae</taxon>
        <taxon>Tessaracoccus</taxon>
    </lineage>
</organism>
<dbReference type="PANTHER" id="PTHR43861:SF3">
    <property type="entry name" value="PUTATIVE (AFU_ORTHOLOGUE AFUA_2G14390)-RELATED"/>
    <property type="match status" value="1"/>
</dbReference>
<keyword evidence="1 2" id="KW-0808">Transferase</keyword>
<dbReference type="Proteomes" id="UP000188324">
    <property type="component" value="Chromosome"/>
</dbReference>
<reference evidence="2 3" key="1">
    <citation type="journal article" date="2016" name="Int. J. Syst. Evol. Microbiol.">
        <title>Tessaracoccus flavus sp. nov., isolated from the drainage system of a lindane-producing factory.</title>
        <authorList>
            <person name="Kumari R."/>
            <person name="Singh P."/>
            <person name="Schumann P."/>
            <person name="Lal R."/>
        </authorList>
    </citation>
    <scope>NUCLEOTIDE SEQUENCE [LARGE SCALE GENOMIC DNA]</scope>
    <source>
        <strain evidence="2 3">RP1T</strain>
    </source>
</reference>
<name>A0A1Q2CE74_9ACTN</name>
<dbReference type="OrthoDB" id="9791837at2"/>
<dbReference type="GO" id="GO:0008168">
    <property type="term" value="F:methyltransferase activity"/>
    <property type="evidence" value="ECO:0007669"/>
    <property type="project" value="UniProtKB-KW"/>
</dbReference>
<sequence>MHNHFDDQAATWDEDQSKIERARTIADAIVESLRLNGDERVLEYGAGTGLVAQALGEGVGALTLADSSAGMRAAMTTKVERGTLPAATRVWDLDLSTDEVPAGEAFDLIASSLVLHHIGELDRVLEGFWSLLRSGGSVAIADLDREDGSFHEHLHDFDGHNGFDRDDLRSRLEAAGFVDVRFDDCGEVHKAGRSFGLFLATARRP</sequence>
<dbReference type="Pfam" id="PF13489">
    <property type="entry name" value="Methyltransf_23"/>
    <property type="match status" value="1"/>
</dbReference>